<organism evidence="4 5">
    <name type="scientific">Powellomyces hirtus</name>
    <dbReference type="NCBI Taxonomy" id="109895"/>
    <lineage>
        <taxon>Eukaryota</taxon>
        <taxon>Fungi</taxon>
        <taxon>Fungi incertae sedis</taxon>
        <taxon>Chytridiomycota</taxon>
        <taxon>Chytridiomycota incertae sedis</taxon>
        <taxon>Chytridiomycetes</taxon>
        <taxon>Spizellomycetales</taxon>
        <taxon>Powellomycetaceae</taxon>
        <taxon>Powellomyces</taxon>
    </lineage>
</organism>
<evidence type="ECO:0000256" key="2">
    <source>
        <dbReference type="RuleBase" id="RU363116"/>
    </source>
</evidence>
<dbReference type="Proteomes" id="UP000318582">
    <property type="component" value="Unassembled WGS sequence"/>
</dbReference>
<dbReference type="PANTHER" id="PTHR23248:SF9">
    <property type="entry name" value="PHOSPHOLIPID SCRAMBLASE"/>
    <property type="match status" value="1"/>
</dbReference>
<accession>A0A507E2M7</accession>
<evidence type="ECO:0000256" key="1">
    <source>
        <dbReference type="ARBA" id="ARBA00005350"/>
    </source>
</evidence>
<feature type="compositionally biased region" description="Gly residues" evidence="3">
    <location>
        <begin position="339"/>
        <end position="354"/>
    </location>
</feature>
<dbReference type="STRING" id="109895.A0A507E2M7"/>
<dbReference type="AlphaFoldDB" id="A0A507E2M7"/>
<protein>
    <recommendedName>
        <fullName evidence="2">Phospholipid scramblase</fullName>
    </recommendedName>
</protein>
<comment type="similarity">
    <text evidence="1 2">Belongs to the phospholipid scramblase family.</text>
</comment>
<feature type="region of interest" description="Disordered" evidence="3">
    <location>
        <begin position="327"/>
        <end position="426"/>
    </location>
</feature>
<dbReference type="InterPro" id="IPR025659">
    <property type="entry name" value="Tubby-like_C"/>
</dbReference>
<gene>
    <name evidence="4" type="ORF">PhCBS80983_g03849</name>
</gene>
<evidence type="ECO:0000313" key="5">
    <source>
        <dbReference type="Proteomes" id="UP000318582"/>
    </source>
</evidence>
<dbReference type="GO" id="GO:0005886">
    <property type="term" value="C:plasma membrane"/>
    <property type="evidence" value="ECO:0007669"/>
    <property type="project" value="TreeGrafter"/>
</dbReference>
<dbReference type="EMBL" id="QEAQ01000053">
    <property type="protein sequence ID" value="TPX57378.1"/>
    <property type="molecule type" value="Genomic_DNA"/>
</dbReference>
<dbReference type="Pfam" id="PF03803">
    <property type="entry name" value="Scramblase"/>
    <property type="match status" value="1"/>
</dbReference>
<evidence type="ECO:0000256" key="3">
    <source>
        <dbReference type="SAM" id="MobiDB-lite"/>
    </source>
</evidence>
<name>A0A507E2M7_9FUNG</name>
<dbReference type="SUPFAM" id="SSF54518">
    <property type="entry name" value="Tubby C-terminal domain-like"/>
    <property type="match status" value="1"/>
</dbReference>
<feature type="compositionally biased region" description="Low complexity" evidence="3">
    <location>
        <begin position="372"/>
        <end position="383"/>
    </location>
</feature>
<dbReference type="GO" id="GO:0017128">
    <property type="term" value="F:phospholipid scramblase activity"/>
    <property type="evidence" value="ECO:0007669"/>
    <property type="project" value="InterPro"/>
</dbReference>
<evidence type="ECO:0000313" key="4">
    <source>
        <dbReference type="EMBL" id="TPX57378.1"/>
    </source>
</evidence>
<proteinExistence type="inferred from homology"/>
<dbReference type="PANTHER" id="PTHR23248">
    <property type="entry name" value="PHOSPHOLIPID SCRAMBLASE-RELATED"/>
    <property type="match status" value="1"/>
</dbReference>
<comment type="caution">
    <text evidence="4">The sequence shown here is derived from an EMBL/GenBank/DDBJ whole genome shotgun (WGS) entry which is preliminary data.</text>
</comment>
<feature type="region of interest" description="Disordered" evidence="3">
    <location>
        <begin position="41"/>
        <end position="76"/>
    </location>
</feature>
<dbReference type="InterPro" id="IPR005552">
    <property type="entry name" value="Scramblase"/>
</dbReference>
<sequence>MLSITTKVTASLLLCQSRKPLIVPPLWNLCAGNTGVRQYSARLSNDRSSRRPLPRKRPNSTSTPLEASSPAPATSLQTTVENVVPVHLSERDRKGAVLTKQSGAYEVLAHPALVVQRQIEMLNVFLGYEQGNKYSIKTGSGEDVGFIAEEVTSFAGTISRQLLRTRRPFKADILDKNGKVILKIDRPLKWFLNSSISIRDEHDIVIGEVKQVWHLWRRKYDLFWQQKQIGYIDTPFLAWNFEVADEDGKVIAAINRDFGGFAREIFTDTGSYAIHMDDVERAARSLSLDDRALLLACAVNIDIDYFSRHSSHGGGFMPIPFFGGGTAAEQDSNVPAPTGEGGVGPSSGPGGIGPGVFIPGMMGGSGQATDTSGSAPGSSSSYPASPPPPPPSEQGNAWGDSPFLSDEQAESGSSLGGFFDGFFDDD</sequence>
<keyword evidence="5" id="KW-1185">Reference proteome</keyword>
<reference evidence="4 5" key="1">
    <citation type="journal article" date="2019" name="Sci. Rep.">
        <title>Comparative genomics of chytrid fungi reveal insights into the obligate biotrophic and pathogenic lifestyle of Synchytrium endobioticum.</title>
        <authorList>
            <person name="van de Vossenberg B.T.L.H."/>
            <person name="Warris S."/>
            <person name="Nguyen H.D.T."/>
            <person name="van Gent-Pelzer M.P.E."/>
            <person name="Joly D.L."/>
            <person name="van de Geest H.C."/>
            <person name="Bonants P.J.M."/>
            <person name="Smith D.S."/>
            <person name="Levesque C.A."/>
            <person name="van der Lee T.A.J."/>
        </authorList>
    </citation>
    <scope>NUCLEOTIDE SEQUENCE [LARGE SCALE GENOMIC DNA]</scope>
    <source>
        <strain evidence="4 5">CBS 809.83</strain>
    </source>
</reference>
<feature type="compositionally biased region" description="Polar residues" evidence="3">
    <location>
        <begin position="61"/>
        <end position="76"/>
    </location>
</feature>